<protein>
    <recommendedName>
        <fullName evidence="2">SLH domain-containing protein</fullName>
    </recommendedName>
</protein>
<dbReference type="InterPro" id="IPR059177">
    <property type="entry name" value="GH29D-like_dom"/>
</dbReference>
<name>A0ABS4G9R0_9FIRM</name>
<dbReference type="Pfam" id="PF13306">
    <property type="entry name" value="LRR_5"/>
    <property type="match status" value="1"/>
</dbReference>
<evidence type="ECO:0000259" key="2">
    <source>
        <dbReference type="PROSITE" id="PS51272"/>
    </source>
</evidence>
<dbReference type="InterPro" id="IPR044060">
    <property type="entry name" value="Bacterial_rp_domain"/>
</dbReference>
<dbReference type="InterPro" id="IPR032675">
    <property type="entry name" value="LRR_dom_sf"/>
</dbReference>
<dbReference type="SUPFAM" id="SSF52058">
    <property type="entry name" value="L domain-like"/>
    <property type="match status" value="1"/>
</dbReference>
<feature type="domain" description="SLH" evidence="2">
    <location>
        <begin position="1255"/>
        <end position="1313"/>
    </location>
</feature>
<dbReference type="Gene3D" id="3.80.10.10">
    <property type="entry name" value="Ribonuclease Inhibitor"/>
    <property type="match status" value="1"/>
</dbReference>
<reference evidence="3 4" key="1">
    <citation type="submission" date="2021-03" db="EMBL/GenBank/DDBJ databases">
        <title>Genomic Encyclopedia of Type Strains, Phase IV (KMG-IV): sequencing the most valuable type-strain genomes for metagenomic binning, comparative biology and taxonomic classification.</title>
        <authorList>
            <person name="Goeker M."/>
        </authorList>
    </citation>
    <scope>NUCLEOTIDE SEQUENCE [LARGE SCALE GENOMIC DNA]</scope>
    <source>
        <strain evidence="3 4">DSM 24004</strain>
    </source>
</reference>
<evidence type="ECO:0000313" key="3">
    <source>
        <dbReference type="EMBL" id="MBP1924411.1"/>
    </source>
</evidence>
<feature type="compositionally biased region" description="Low complexity" evidence="1">
    <location>
        <begin position="946"/>
        <end position="965"/>
    </location>
</feature>
<dbReference type="PANTHER" id="PTHR45661">
    <property type="entry name" value="SURFACE ANTIGEN"/>
    <property type="match status" value="1"/>
</dbReference>
<evidence type="ECO:0000256" key="1">
    <source>
        <dbReference type="SAM" id="MobiDB-lite"/>
    </source>
</evidence>
<accession>A0ABS4G9R0</accession>
<comment type="caution">
    <text evidence="3">The sequence shown here is derived from an EMBL/GenBank/DDBJ whole genome shotgun (WGS) entry which is preliminary data.</text>
</comment>
<organism evidence="3 4">
    <name type="scientific">Sedimentibacter acidaminivorans</name>
    <dbReference type="NCBI Taxonomy" id="913099"/>
    <lineage>
        <taxon>Bacteria</taxon>
        <taxon>Bacillati</taxon>
        <taxon>Bacillota</taxon>
        <taxon>Tissierellia</taxon>
        <taxon>Sedimentibacter</taxon>
    </lineage>
</organism>
<dbReference type="EMBL" id="JAGGKS010000001">
    <property type="protein sequence ID" value="MBP1924411.1"/>
    <property type="molecule type" value="Genomic_DNA"/>
</dbReference>
<feature type="compositionally biased region" description="Polar residues" evidence="1">
    <location>
        <begin position="428"/>
        <end position="443"/>
    </location>
</feature>
<dbReference type="PROSITE" id="PS51272">
    <property type="entry name" value="SLH"/>
    <property type="match status" value="3"/>
</dbReference>
<dbReference type="RefSeq" id="WP_209510175.1">
    <property type="nucleotide sequence ID" value="NZ_JAGGKS010000001.1"/>
</dbReference>
<dbReference type="InterPro" id="IPR026906">
    <property type="entry name" value="LRR_5"/>
</dbReference>
<dbReference type="InterPro" id="IPR001119">
    <property type="entry name" value="SLH_dom"/>
</dbReference>
<proteinExistence type="predicted"/>
<dbReference type="Pfam" id="PF13290">
    <property type="entry name" value="CHB_HEX_C_1"/>
    <property type="match status" value="1"/>
</dbReference>
<dbReference type="Pfam" id="PF00395">
    <property type="entry name" value="SLH"/>
    <property type="match status" value="2"/>
</dbReference>
<feature type="region of interest" description="Disordered" evidence="1">
    <location>
        <begin position="946"/>
        <end position="987"/>
    </location>
</feature>
<keyword evidence="4" id="KW-1185">Reference proteome</keyword>
<feature type="domain" description="SLH" evidence="2">
    <location>
        <begin position="1317"/>
        <end position="1377"/>
    </location>
</feature>
<dbReference type="PANTHER" id="PTHR45661:SF3">
    <property type="entry name" value="IG-LIKE DOMAIN-CONTAINING PROTEIN"/>
    <property type="match status" value="1"/>
</dbReference>
<gene>
    <name evidence="3" type="ORF">J2Z76_000264</name>
</gene>
<feature type="region of interest" description="Disordered" evidence="1">
    <location>
        <begin position="422"/>
        <end position="443"/>
    </location>
</feature>
<sequence>MKKVILIILAIVLCFGSIGSMSNYCYAGTAPDIISEGTYTSPTLIKKQYSKTYLTTMMMDMGPDYTGIIGGTGVGHYMFFPAESGDYKITIRPDSVEFGFSVTICDDNNPVYYNDDVRDNSCEATISVDKGTKYYITIEGESIYPTKPYYIIFDKPLVAPLMYTAGTGGSITGETTQILLPDGTGTEVTAVPDSGYVFSQWSDGVLTASRTDAYATDGIDITAEFSIFTIDSIDDINIDSLSASLPKATVRENGEIVTGKTVKYTCKELTDYGARISSSDRWIGLDSSIPNGTYTVTVSLADDSAVPVTFNINFAIPIPPEIALTPESVDLVKGGTDDYFYVDFPTVAVYDGEGNLSDDEYGICGADFGDYLTEPPTDKGFKLSKDIPLGTYHLTYGLSDDDTITNDFEIVVRNPQIDYTAGTGGSITGETSQTIEPRSSGTEVTAVPDDGYTFSQWSDGVTTASRTDENVTGDITVTAEFSEAGVELTIDENSVGDTLQDKVETILDGKSNACVIALNIIEGILTDDDVLWLTSNLTQIETLSITDEASFTDDTLPNNAFEDLKKLKSVTMDLDTTESLSFGDYAFAYCYLLEEANLPQAVTFGVASFRNDYKLNNVILPNAKSFGGNSFNECQALTEISLPNTETVGIASFVHCINLKNVDLPKLEVVKYQTFCMCDELTNVNLTNVKEFEDGIFWNCKKPIEMILGSVPPTVIFDSEQPYSGTFGQYQCEESSKILIPIDALEAYKATDGWNNGSWCGWPVETFSNASSDNTLSNLTVDNVTIQSFDSKTMIYNLESTTESSLVISATSNDSNANVTGDIGIQNLIVGSNTFTITVTAEDLTTKNYIINIVRIKSEENPVTKQVDMPTANPSGGNFRGTVQVTLASSTTGAAIYYTLDGSVPTSDKDIYITPITISETTTLKAIATTAGAIDSDVLTVIFTRNSSSNNSSSSSSNTSKNSNTVNGEADNKSFSAGTKETKYNSDGKKETVVSVNESSIKTQVDKMENGQKISIPVVENVDVVKTKLSVQSIADMQKKAVILEVKTDDASYELPTDMIDVNNILKLIGEDVSPQDIPFTVEISKANIDMLKIVENSAVNNELSIVVPPVNFKIEASYKGKTYEVEHFNSFVTRTIAIPSNVDASKITTAIVTDSDGSVRHIPTYVTKVDGKYYATINSLTNSTYTLINNEASFSDVADNYWAKADIEKMASRLVVSGKEDGTFSPDEAITRAELAGVLVKALGLKPEQVNQFADVESGTKYAGYIGTAYSYGIINGTSETTFNPEGLVTRQDAMTMIYRAGMIAGLENSEYVTEMKNYVDYEDVSDYAKEAAAWNVNNRIIVGKTETTLVPFDHITRAEISAITNRLLTSAGLID</sequence>
<dbReference type="InterPro" id="IPR053139">
    <property type="entry name" value="Surface_bspA-like"/>
</dbReference>
<evidence type="ECO:0000313" key="4">
    <source>
        <dbReference type="Proteomes" id="UP001519342"/>
    </source>
</evidence>
<dbReference type="Pfam" id="PF18998">
    <property type="entry name" value="Flg_new_2"/>
    <property type="match status" value="2"/>
</dbReference>
<dbReference type="Proteomes" id="UP001519342">
    <property type="component" value="Unassembled WGS sequence"/>
</dbReference>
<feature type="domain" description="SLH" evidence="2">
    <location>
        <begin position="1191"/>
        <end position="1254"/>
    </location>
</feature>